<evidence type="ECO:0000313" key="3">
    <source>
        <dbReference type="Proteomes" id="UP000664265"/>
    </source>
</evidence>
<evidence type="ECO:0000259" key="1">
    <source>
        <dbReference type="Pfam" id="PF10502"/>
    </source>
</evidence>
<dbReference type="Proteomes" id="UP000664265">
    <property type="component" value="Unassembled WGS sequence"/>
</dbReference>
<proteinExistence type="predicted"/>
<name>A0ABS3M663_9BACT</name>
<dbReference type="InterPro" id="IPR036286">
    <property type="entry name" value="LexA/Signal_pep-like_sf"/>
</dbReference>
<reference evidence="2 3" key="1">
    <citation type="submission" date="2021-01" db="EMBL/GenBank/DDBJ databases">
        <title>Prevotella A2931 sp. nov.</title>
        <authorList>
            <person name="Buhl M."/>
            <person name="Oberhettinger P."/>
        </authorList>
    </citation>
    <scope>NUCLEOTIDE SEQUENCE [LARGE SCALE GENOMIC DNA]</scope>
    <source>
        <strain evidence="2 3">A2931</strain>
    </source>
</reference>
<dbReference type="Pfam" id="PF10502">
    <property type="entry name" value="Peptidase_S26"/>
    <property type="match status" value="1"/>
</dbReference>
<evidence type="ECO:0000313" key="2">
    <source>
        <dbReference type="EMBL" id="MBO1363672.1"/>
    </source>
</evidence>
<sequence>MAIAIVFVLHTFVLTFFTVTSNDFYPVYSVGDKVMVNKLARKDCHFGDFLVYTDSVHSYLSQVEALPGDTILHKGQRYCIPMACCQRCSCPDCRYLLVNTGRQMVLIHQHLIVGKVVRKEELMSIRGY</sequence>
<dbReference type="Gene3D" id="2.10.109.10">
    <property type="entry name" value="Umud Fragment, subunit A"/>
    <property type="match status" value="1"/>
</dbReference>
<dbReference type="InterPro" id="IPR019533">
    <property type="entry name" value="Peptidase_S26"/>
</dbReference>
<dbReference type="EMBL" id="JAERMS010000023">
    <property type="protein sequence ID" value="MBO1363672.1"/>
    <property type="molecule type" value="Genomic_DNA"/>
</dbReference>
<organism evidence="2 3">
    <name type="scientific">Prevotella illustrans</name>
    <dbReference type="NCBI Taxonomy" id="2800387"/>
    <lineage>
        <taxon>Bacteria</taxon>
        <taxon>Pseudomonadati</taxon>
        <taxon>Bacteroidota</taxon>
        <taxon>Bacteroidia</taxon>
        <taxon>Bacteroidales</taxon>
        <taxon>Prevotellaceae</taxon>
        <taxon>Prevotella</taxon>
    </lineage>
</organism>
<protein>
    <submittedName>
        <fullName evidence="2">Signal peptidase</fullName>
    </submittedName>
</protein>
<dbReference type="SUPFAM" id="SSF51306">
    <property type="entry name" value="LexA/Signal peptidase"/>
    <property type="match status" value="1"/>
</dbReference>
<keyword evidence="3" id="KW-1185">Reference proteome</keyword>
<gene>
    <name evidence="2" type="ORF">JHU38_07800</name>
</gene>
<feature type="domain" description="Peptidase S26" evidence="1">
    <location>
        <begin position="1"/>
        <end position="80"/>
    </location>
</feature>
<comment type="caution">
    <text evidence="2">The sequence shown here is derived from an EMBL/GenBank/DDBJ whole genome shotgun (WGS) entry which is preliminary data.</text>
</comment>
<accession>A0ABS3M663</accession>